<keyword evidence="7" id="KW-0812">Transmembrane</keyword>
<dbReference type="SUPFAM" id="SSF49478">
    <property type="entry name" value="Cna protein B-type domain"/>
    <property type="match status" value="2"/>
</dbReference>
<feature type="region of interest" description="Disordered" evidence="6">
    <location>
        <begin position="696"/>
        <end position="727"/>
    </location>
</feature>
<feature type="compositionally biased region" description="Acidic residues" evidence="6">
    <location>
        <begin position="178"/>
        <end position="192"/>
    </location>
</feature>
<feature type="compositionally biased region" description="Low complexity" evidence="6">
    <location>
        <begin position="706"/>
        <end position="718"/>
    </location>
</feature>
<feature type="region of interest" description="Disordered" evidence="6">
    <location>
        <begin position="162"/>
        <end position="206"/>
    </location>
</feature>
<evidence type="ECO:0000256" key="7">
    <source>
        <dbReference type="SAM" id="Phobius"/>
    </source>
</evidence>
<evidence type="ECO:0000256" key="2">
    <source>
        <dbReference type="ARBA" id="ARBA00022512"/>
    </source>
</evidence>
<evidence type="ECO:0000256" key="6">
    <source>
        <dbReference type="SAM" id="MobiDB-lite"/>
    </source>
</evidence>
<keyword evidence="4 8" id="KW-0732">Signal</keyword>
<name>A0AAJ1V544_9LACT</name>
<dbReference type="InterPro" id="IPR041033">
    <property type="entry name" value="SpaA_PFL_dom_1"/>
</dbReference>
<dbReference type="InterPro" id="IPR019931">
    <property type="entry name" value="LPXTG_anchor"/>
</dbReference>
<keyword evidence="5" id="KW-0572">Peptidoglycan-anchor</keyword>
<feature type="signal peptide" evidence="8">
    <location>
        <begin position="1"/>
        <end position="23"/>
    </location>
</feature>
<dbReference type="RefSeq" id="WP_285065247.1">
    <property type="nucleotide sequence ID" value="NZ_JASOOE010000002.1"/>
</dbReference>
<sequence>MKKQTPIYLLLSAGLILTPIASTMTQTSLLQSVYAQDQAVDFEVYLQVGEEAHAQSQVTYQILRESDKEVVYDSTQNMTFPTLSVGKYIYRLFDDQNFQREGQAVEVDKVIRKQSGQEESLDQKGEIKNLDDSDNKVYEFEFDIEEASDSIHYEIYLKSQAAAAEEAENDEATASSSEADDQAAVESEEAAEEPSSTEADSEVDSVDSTASVHLIIQAQDQAGQALAHLKLMIGNQEVETDESGMASIADLEAGTYSVGLSDESRQTYQIELAEESPKTVDLVAGQVQDLVLTFNPIQESTESSESSETTETTEVSSTTMESSEAVEDSSQEISSETSQAPLQMGQVRFEVKDQSGNPVAGLELLLGEQSQVTDEQGQAVFEDLVPQDYSLSLGKKPEGYVDATLDSDSPKNIQIEAGDQKTVSLTLAAATLTGNLSLEVRDQNQEPVAGVEIQVTPSQMRSQGQSVKTDDKGQANLQGLGVGKYTYQIVSVPKGFQANNETYEIDLQANQSNPQVLSVTRLEQKASLRLTVLDPSGKPVKGQKVQLGQSTLITDQAGQVTWSDLSAGDYQFQLPDLASVYRLEDSTNFQLEAGEDKELTIHLKAAQAQLTLKVTDADSKPLEGAAIYLRDEGKNYEKVLKTNAKGQVDFTALSPGHYFYQMTQAPKGYRIIKEVQEVTLKDQDAVEQLLSLEKESKQKSIESGKTTTSTTTTTTTTTAHPDKKVLTDPQTGAQMTLRGSIAGQAHSLTVRQVKLADSQLPANLKGKDYHIYEVKVYKKDGSLLSQVPANELVIPLKVIDSSVKAYKLQGQALQELPLTIQNNTVTLSNQGDGYVALLFQSKSANNKVTVTKTKGQKTGNLGLPSTGERSPWVTLLLGLVLLAAGGYFIKRKK</sequence>
<organism evidence="10 11">
    <name type="scientific">Facklamia hominis</name>
    <dbReference type="NCBI Taxonomy" id="178214"/>
    <lineage>
        <taxon>Bacteria</taxon>
        <taxon>Bacillati</taxon>
        <taxon>Bacillota</taxon>
        <taxon>Bacilli</taxon>
        <taxon>Lactobacillales</taxon>
        <taxon>Aerococcaceae</taxon>
        <taxon>Facklamia</taxon>
    </lineage>
</organism>
<dbReference type="NCBIfam" id="TIGR01167">
    <property type="entry name" value="LPXTG_anchor"/>
    <property type="match status" value="1"/>
</dbReference>
<keyword evidence="2" id="KW-0134">Cell wall</keyword>
<keyword evidence="7" id="KW-1133">Transmembrane helix</keyword>
<dbReference type="Pfam" id="PF17802">
    <property type="entry name" value="SpaA"/>
    <property type="match status" value="3"/>
</dbReference>
<evidence type="ECO:0000256" key="1">
    <source>
        <dbReference type="ARBA" id="ARBA00007257"/>
    </source>
</evidence>
<proteinExistence type="inferred from homology"/>
<gene>
    <name evidence="10" type="ORF">QP433_01090</name>
</gene>
<evidence type="ECO:0000256" key="3">
    <source>
        <dbReference type="ARBA" id="ARBA00022525"/>
    </source>
</evidence>
<evidence type="ECO:0000256" key="4">
    <source>
        <dbReference type="ARBA" id="ARBA00022729"/>
    </source>
</evidence>
<keyword evidence="7" id="KW-0472">Membrane</keyword>
<dbReference type="Gene3D" id="2.60.40.10">
    <property type="entry name" value="Immunoglobulins"/>
    <property type="match status" value="3"/>
</dbReference>
<comment type="caution">
    <text evidence="10">The sequence shown here is derived from an EMBL/GenBank/DDBJ whole genome shotgun (WGS) entry which is preliminary data.</text>
</comment>
<reference evidence="10" key="1">
    <citation type="submission" date="2023-05" db="EMBL/GenBank/DDBJ databases">
        <title>Cataloging the Phylogenetic Diversity of Human Bladder Bacteria.</title>
        <authorList>
            <person name="Du J."/>
        </authorList>
    </citation>
    <scope>NUCLEOTIDE SEQUENCE</scope>
    <source>
        <strain evidence="10">UMB1231</strain>
    </source>
</reference>
<feature type="transmembrane region" description="Helical" evidence="7">
    <location>
        <begin position="872"/>
        <end position="889"/>
    </location>
</feature>
<dbReference type="EMBL" id="JASOOE010000002">
    <property type="protein sequence ID" value="MDK7186574.1"/>
    <property type="molecule type" value="Genomic_DNA"/>
</dbReference>
<evidence type="ECO:0000256" key="8">
    <source>
        <dbReference type="SAM" id="SignalP"/>
    </source>
</evidence>
<protein>
    <submittedName>
        <fullName evidence="10">SpaA isopeptide-forming pilin-related protein</fullName>
    </submittedName>
</protein>
<dbReference type="PROSITE" id="PS50847">
    <property type="entry name" value="GRAM_POS_ANCHORING"/>
    <property type="match status" value="1"/>
</dbReference>
<feature type="region of interest" description="Disordered" evidence="6">
    <location>
        <begin position="297"/>
        <end position="341"/>
    </location>
</feature>
<evidence type="ECO:0000313" key="10">
    <source>
        <dbReference type="EMBL" id="MDK7186574.1"/>
    </source>
</evidence>
<dbReference type="InterPro" id="IPR013783">
    <property type="entry name" value="Ig-like_fold"/>
</dbReference>
<dbReference type="PANTHER" id="PTHR36108">
    <property type="entry name" value="COLOSSIN-B-RELATED"/>
    <property type="match status" value="1"/>
</dbReference>
<evidence type="ECO:0000313" key="11">
    <source>
        <dbReference type="Proteomes" id="UP001229251"/>
    </source>
</evidence>
<dbReference type="Proteomes" id="UP001229251">
    <property type="component" value="Unassembled WGS sequence"/>
</dbReference>
<accession>A0AAJ1V544</accession>
<feature type="chain" id="PRO_5042499302" evidence="8">
    <location>
        <begin position="24"/>
        <end position="893"/>
    </location>
</feature>
<feature type="domain" description="Gram-positive cocci surface proteins LPxTG" evidence="9">
    <location>
        <begin position="863"/>
        <end position="893"/>
    </location>
</feature>
<comment type="similarity">
    <text evidence="1">Belongs to the serine-aspartate repeat-containing protein (SDr) family.</text>
</comment>
<feature type="compositionally biased region" description="Low complexity" evidence="6">
    <location>
        <begin position="299"/>
        <end position="323"/>
    </location>
</feature>
<evidence type="ECO:0000256" key="5">
    <source>
        <dbReference type="ARBA" id="ARBA00023088"/>
    </source>
</evidence>
<evidence type="ECO:0000259" key="9">
    <source>
        <dbReference type="PROSITE" id="PS50847"/>
    </source>
</evidence>
<feature type="compositionally biased region" description="Polar residues" evidence="6">
    <location>
        <begin position="331"/>
        <end position="341"/>
    </location>
</feature>
<keyword evidence="3" id="KW-0964">Secreted</keyword>
<dbReference type="AlphaFoldDB" id="A0AAJ1V544"/>
<dbReference type="PANTHER" id="PTHR36108:SF13">
    <property type="entry name" value="COLOSSIN-B-RELATED"/>
    <property type="match status" value="1"/>
</dbReference>